<feature type="region of interest" description="Disordered" evidence="1">
    <location>
        <begin position="142"/>
        <end position="166"/>
    </location>
</feature>
<dbReference type="GO" id="GO:0016020">
    <property type="term" value="C:membrane"/>
    <property type="evidence" value="ECO:0007669"/>
    <property type="project" value="InterPro"/>
</dbReference>
<dbReference type="AlphaFoldDB" id="A0A2S8GDA8"/>
<sequence>MLKRAMPQRRRQFWVDPETQGKLVLRVILYWLVCLCSVGLVLMLIAALGEPRSPFNAASTMLTKFYLPAALASLLVLPVIVIDSIRHSNRFAGSAVRFQQAMQRLADGETGSPLVVRKGDRWKRLADHFNRIALRLEELENAQQPQADTAPSENQDEAVTTTTVSL</sequence>
<dbReference type="PROSITE" id="PS50885">
    <property type="entry name" value="HAMP"/>
    <property type="match status" value="1"/>
</dbReference>
<keyword evidence="2" id="KW-0812">Transmembrane</keyword>
<evidence type="ECO:0000256" key="1">
    <source>
        <dbReference type="SAM" id="MobiDB-lite"/>
    </source>
</evidence>
<dbReference type="EMBL" id="PUHZ01000025">
    <property type="protein sequence ID" value="PQO42445.1"/>
    <property type="molecule type" value="Genomic_DNA"/>
</dbReference>
<accession>A0A2S8GDA8</accession>
<dbReference type="Proteomes" id="UP000237819">
    <property type="component" value="Unassembled WGS sequence"/>
</dbReference>
<feature type="domain" description="HAMP" evidence="3">
    <location>
        <begin position="89"/>
        <end position="141"/>
    </location>
</feature>
<dbReference type="InterPro" id="IPR003660">
    <property type="entry name" value="HAMP_dom"/>
</dbReference>
<reference evidence="4 5" key="1">
    <citation type="submission" date="2018-02" db="EMBL/GenBank/DDBJ databases">
        <title>Comparative genomes isolates from brazilian mangrove.</title>
        <authorList>
            <person name="Araujo J.E."/>
            <person name="Taketani R.G."/>
            <person name="Silva M.C.P."/>
            <person name="Loureco M.V."/>
            <person name="Andreote F.D."/>
        </authorList>
    </citation>
    <scope>NUCLEOTIDE SEQUENCE [LARGE SCALE GENOMIC DNA]</scope>
    <source>
        <strain evidence="4 5">Nap-Phe MGV</strain>
    </source>
</reference>
<evidence type="ECO:0000313" key="4">
    <source>
        <dbReference type="EMBL" id="PQO42445.1"/>
    </source>
</evidence>
<gene>
    <name evidence="4" type="ORF">C5Y93_29400</name>
</gene>
<dbReference type="RefSeq" id="WP_105339022.1">
    <property type="nucleotide sequence ID" value="NZ_PUHZ01000025.1"/>
</dbReference>
<keyword evidence="2" id="KW-0472">Membrane</keyword>
<protein>
    <recommendedName>
        <fullName evidence="3">HAMP domain-containing protein</fullName>
    </recommendedName>
</protein>
<feature type="transmembrane region" description="Helical" evidence="2">
    <location>
        <begin position="23"/>
        <end position="45"/>
    </location>
</feature>
<comment type="caution">
    <text evidence="4">The sequence shown here is derived from an EMBL/GenBank/DDBJ whole genome shotgun (WGS) entry which is preliminary data.</text>
</comment>
<organism evidence="4 5">
    <name type="scientific">Blastopirellula marina</name>
    <dbReference type="NCBI Taxonomy" id="124"/>
    <lineage>
        <taxon>Bacteria</taxon>
        <taxon>Pseudomonadati</taxon>
        <taxon>Planctomycetota</taxon>
        <taxon>Planctomycetia</taxon>
        <taxon>Pirellulales</taxon>
        <taxon>Pirellulaceae</taxon>
        <taxon>Blastopirellula</taxon>
    </lineage>
</organism>
<dbReference type="GO" id="GO:0007165">
    <property type="term" value="P:signal transduction"/>
    <property type="evidence" value="ECO:0007669"/>
    <property type="project" value="InterPro"/>
</dbReference>
<evidence type="ECO:0000259" key="3">
    <source>
        <dbReference type="PROSITE" id="PS50885"/>
    </source>
</evidence>
<feature type="transmembrane region" description="Helical" evidence="2">
    <location>
        <begin position="65"/>
        <end position="82"/>
    </location>
</feature>
<proteinExistence type="predicted"/>
<evidence type="ECO:0000256" key="2">
    <source>
        <dbReference type="SAM" id="Phobius"/>
    </source>
</evidence>
<keyword evidence="2" id="KW-1133">Transmembrane helix</keyword>
<name>A0A2S8GDA8_9BACT</name>
<evidence type="ECO:0000313" key="5">
    <source>
        <dbReference type="Proteomes" id="UP000237819"/>
    </source>
</evidence>
<dbReference type="OrthoDB" id="283698at2"/>